<dbReference type="RefSeq" id="XP_003746474.1">
    <property type="nucleotide sequence ID" value="XM_003746426.2"/>
</dbReference>
<gene>
    <name evidence="3" type="primary">LOC100906565</name>
</gene>
<proteinExistence type="predicted"/>
<sequence>MAKSCKPRKVLGSSKRGRKANGNTRKFTTRWFVSPIIPKTLKLNFVPRGSTPEIPLSNADSDWQTGLDQITPDSPPILEIQGALDPAEVFTPLSSLERGKVQRRNLFKWKSWNDLSVLPDSVFVNSETPLEPRQLPMESGISPMDISMLESNDTIFEEELSDGRPEDFDRLRVKRIIFDVIEESFSTPHSDKCIVVPAPGASSSEAVAIREYFVPETPQNQ</sequence>
<accession>A0AAJ6QWU3</accession>
<feature type="compositionally biased region" description="Basic residues" evidence="1">
    <location>
        <begin position="1"/>
        <end position="19"/>
    </location>
</feature>
<organism evidence="2 3">
    <name type="scientific">Galendromus occidentalis</name>
    <name type="common">western predatory mite</name>
    <dbReference type="NCBI Taxonomy" id="34638"/>
    <lineage>
        <taxon>Eukaryota</taxon>
        <taxon>Metazoa</taxon>
        <taxon>Ecdysozoa</taxon>
        <taxon>Arthropoda</taxon>
        <taxon>Chelicerata</taxon>
        <taxon>Arachnida</taxon>
        <taxon>Acari</taxon>
        <taxon>Parasitiformes</taxon>
        <taxon>Mesostigmata</taxon>
        <taxon>Gamasina</taxon>
        <taxon>Phytoseioidea</taxon>
        <taxon>Phytoseiidae</taxon>
        <taxon>Typhlodrominae</taxon>
        <taxon>Galendromus</taxon>
    </lineage>
</organism>
<evidence type="ECO:0000313" key="2">
    <source>
        <dbReference type="Proteomes" id="UP000694867"/>
    </source>
</evidence>
<reference evidence="3" key="1">
    <citation type="submission" date="2025-08" db="UniProtKB">
        <authorList>
            <consortium name="RefSeq"/>
        </authorList>
    </citation>
    <scope>IDENTIFICATION</scope>
</reference>
<evidence type="ECO:0000313" key="3">
    <source>
        <dbReference type="RefSeq" id="XP_003746474.1"/>
    </source>
</evidence>
<evidence type="ECO:0000256" key="1">
    <source>
        <dbReference type="SAM" id="MobiDB-lite"/>
    </source>
</evidence>
<dbReference type="AlphaFoldDB" id="A0AAJ6QWU3"/>
<keyword evidence="2" id="KW-1185">Reference proteome</keyword>
<dbReference type="KEGG" id="goe:100906565"/>
<dbReference type="GeneID" id="100906565"/>
<feature type="region of interest" description="Disordered" evidence="1">
    <location>
        <begin position="1"/>
        <end position="24"/>
    </location>
</feature>
<name>A0AAJ6QWU3_9ACAR</name>
<protein>
    <submittedName>
        <fullName evidence="3">Uncharacterized protein LOC100906565</fullName>
    </submittedName>
</protein>
<dbReference type="Proteomes" id="UP000694867">
    <property type="component" value="Unplaced"/>
</dbReference>